<sequence>MVKTIQTAGELVGFLMGNAGSLFEHGFWQSFSGWNQVSLKTLNSKYMYLGEVTLSDLF</sequence>
<name>U9T145_RHIID</name>
<proteinExistence type="predicted"/>
<dbReference type="EMBL" id="KI296100">
    <property type="protein sequence ID" value="ESA01929.1"/>
    <property type="molecule type" value="Genomic_DNA"/>
</dbReference>
<organism evidence="1">
    <name type="scientific">Rhizophagus irregularis (strain DAOM 181602 / DAOM 197198 / MUCL 43194)</name>
    <name type="common">Arbuscular mycorrhizal fungus</name>
    <name type="synonym">Glomus intraradices</name>
    <dbReference type="NCBI Taxonomy" id="747089"/>
    <lineage>
        <taxon>Eukaryota</taxon>
        <taxon>Fungi</taxon>
        <taxon>Fungi incertae sedis</taxon>
        <taxon>Mucoromycota</taxon>
        <taxon>Glomeromycotina</taxon>
        <taxon>Glomeromycetes</taxon>
        <taxon>Glomerales</taxon>
        <taxon>Glomeraceae</taxon>
        <taxon>Rhizophagus</taxon>
    </lineage>
</organism>
<evidence type="ECO:0000313" key="1">
    <source>
        <dbReference type="EMBL" id="ESA01929.1"/>
    </source>
</evidence>
<accession>U9T145</accession>
<dbReference type="AlphaFoldDB" id="U9T145"/>
<dbReference type="HOGENOM" id="CLU_2980282_0_0_1"/>
<protein>
    <submittedName>
        <fullName evidence="1">Uncharacterized protein</fullName>
    </submittedName>
</protein>
<reference evidence="1" key="1">
    <citation type="submission" date="2013-07" db="EMBL/GenBank/DDBJ databases">
        <title>The genome of an arbuscular mycorrhizal fungus provides insights into the evolution of the oldest plant symbiosis.</title>
        <authorList>
            <consortium name="DOE Joint Genome Institute"/>
            <person name="Tisserant E."/>
            <person name="Malbreil M."/>
            <person name="Kuo A."/>
            <person name="Kohler A."/>
            <person name="Symeonidi A."/>
            <person name="Balestrini R."/>
            <person name="Charron P."/>
            <person name="Duensing N."/>
            <person name="Frei-dit-Frey N."/>
            <person name="Gianinazzi-Pearson V."/>
            <person name="Gilbert B."/>
            <person name="Handa Y."/>
            <person name="Hijri M."/>
            <person name="Kaul R."/>
            <person name="Kawaguchi M."/>
            <person name="Krajinski F."/>
            <person name="Lammers P."/>
            <person name="Lapierre D."/>
            <person name="Masclaux F.G."/>
            <person name="Murat C."/>
            <person name="Morin E."/>
            <person name="Ndikumana S."/>
            <person name="Pagni M."/>
            <person name="Petitpierre D."/>
            <person name="Requena N."/>
            <person name="Rosikiewicz P."/>
            <person name="Riley R."/>
            <person name="Saito K."/>
            <person name="San Clemente H."/>
            <person name="Shapiro H."/>
            <person name="van Tuinen D."/>
            <person name="Becard G."/>
            <person name="Bonfante P."/>
            <person name="Paszkowski U."/>
            <person name="Shachar-Hill Y."/>
            <person name="Young J.P."/>
            <person name="Sanders I.R."/>
            <person name="Henrissat B."/>
            <person name="Rensing S.A."/>
            <person name="Grigoriev I.V."/>
            <person name="Corradi N."/>
            <person name="Roux C."/>
            <person name="Martin F."/>
        </authorList>
    </citation>
    <scope>NUCLEOTIDE SEQUENCE</scope>
    <source>
        <strain evidence="1">DAOM 197198</strain>
    </source>
</reference>
<gene>
    <name evidence="1" type="ORF">GLOINDRAFT_7016</name>
</gene>